<dbReference type="EMBL" id="GGFL01012136">
    <property type="protein sequence ID" value="MBW76314.1"/>
    <property type="molecule type" value="Transcribed_RNA"/>
</dbReference>
<dbReference type="AlphaFoldDB" id="A0A2M4DFF7"/>
<evidence type="ECO:0000313" key="1">
    <source>
        <dbReference type="EMBL" id="MBW76314.1"/>
    </source>
</evidence>
<protein>
    <submittedName>
        <fullName evidence="1">Putative secreted protein</fullName>
    </submittedName>
</protein>
<accession>A0A2M4DFF7</accession>
<organism evidence="1">
    <name type="scientific">Anopheles darlingi</name>
    <name type="common">Mosquito</name>
    <dbReference type="NCBI Taxonomy" id="43151"/>
    <lineage>
        <taxon>Eukaryota</taxon>
        <taxon>Metazoa</taxon>
        <taxon>Ecdysozoa</taxon>
        <taxon>Arthropoda</taxon>
        <taxon>Hexapoda</taxon>
        <taxon>Insecta</taxon>
        <taxon>Pterygota</taxon>
        <taxon>Neoptera</taxon>
        <taxon>Endopterygota</taxon>
        <taxon>Diptera</taxon>
        <taxon>Nematocera</taxon>
        <taxon>Culicoidea</taxon>
        <taxon>Culicidae</taxon>
        <taxon>Anophelinae</taxon>
        <taxon>Anopheles</taxon>
    </lineage>
</organism>
<name>A0A2M4DFF7_ANODA</name>
<sequence>MLSSYATPPSFSLSLLPLLFGCNLTKHTHLDRLCCSQKTCHNAARNVCVSNVYGQTMGFYTFFLLPFKIANSARDSETIND</sequence>
<reference evidence="1" key="1">
    <citation type="submission" date="2018-01" db="EMBL/GenBank/DDBJ databases">
        <title>An insight into the sialome of Amazonian anophelines.</title>
        <authorList>
            <person name="Ribeiro J.M."/>
            <person name="Scarpassa V."/>
            <person name="Calvo E."/>
        </authorList>
    </citation>
    <scope>NUCLEOTIDE SEQUENCE</scope>
</reference>
<proteinExistence type="predicted"/>